<dbReference type="NCBIfam" id="NF033551">
    <property type="entry name" value="transpos_IS1182"/>
    <property type="match status" value="1"/>
</dbReference>
<dbReference type="EMBL" id="JAQNDM010000002">
    <property type="protein sequence ID" value="MDC0714208.1"/>
    <property type="molecule type" value="Genomic_DNA"/>
</dbReference>
<feature type="domain" description="Transposase IS4-like" evidence="1">
    <location>
        <begin position="297"/>
        <end position="516"/>
    </location>
</feature>
<dbReference type="PANTHER" id="PTHR35604">
    <property type="entry name" value="TRANSPOSASE INSH FOR INSERTION SEQUENCE ELEMENT IS5A-RELATED"/>
    <property type="match status" value="1"/>
</dbReference>
<dbReference type="EMBL" id="JAQNDM010000002">
    <property type="protein sequence ID" value="MDC0709148.1"/>
    <property type="molecule type" value="Genomic_DNA"/>
</dbReference>
<protein>
    <submittedName>
        <fullName evidence="3">IS1182-like element ISStau8 family transposase</fullName>
    </submittedName>
</protein>
<dbReference type="InterPro" id="IPR008490">
    <property type="entry name" value="Transposase_InsH_N"/>
</dbReference>
<dbReference type="RefSeq" id="WP_272137441.1">
    <property type="nucleotide sequence ID" value="NZ_JAQNDM010000002.1"/>
</dbReference>
<organism evidence="3 6">
    <name type="scientific">Stigmatella ashevillensis</name>
    <dbReference type="NCBI Taxonomy" id="2995309"/>
    <lineage>
        <taxon>Bacteria</taxon>
        <taxon>Pseudomonadati</taxon>
        <taxon>Myxococcota</taxon>
        <taxon>Myxococcia</taxon>
        <taxon>Myxococcales</taxon>
        <taxon>Cystobacterineae</taxon>
        <taxon>Archangiaceae</taxon>
        <taxon>Stigmatella</taxon>
    </lineage>
</organism>
<sequence length="538" mass="60853">MGIMRWRPPEPLSEQEEQFVKRMGRKGKLFAFLRQHRHELLDEAFQEELEGMYRDTGAGKTPVPPGLMAMATLLQGYLGASDATMVELTVFDLRVQMVLDCLGQTEPAFSQGAFYDFRHRLIREQMDQRLLEKTVEVARQRMRWEARQTKSLLKVAIDSKPLEGAGRVEDTINLLGHAARKVVMCVAKHLEISMSLVCQEAGIPVLLESSVKKGLDVDWNEREQKARALQKLYKQVESLKKWLKKNLPEYVTQAPLSEHLKTLEQVSRQNLEPDPNGGGVRIRRGVAEDRRVSIEDGQMRHGRKSQSKRFNGYKQHIATELEGDLILACEVTPANRPEQEAAQALQKDIERQGLQIAELYIDRGYINSPVVEEVQKKGGEVVCKAWGSQNGELFAKSAFHLNMSRRTVTCPAGQSQSFTLGSVVEFEAQKCASCPLREKCTSAAPGKGRTVSIAENESLQHQLRKLTKSPAGRARLRQRVSVEHRLAHLSRRQGHRARYRGIRKNVFDLRRAAALQNIESWQRQSAPAQQHGEPMTGS</sequence>
<evidence type="ECO:0000259" key="1">
    <source>
        <dbReference type="Pfam" id="PF01609"/>
    </source>
</evidence>
<name>A0ABT5D662_9BACT</name>
<reference evidence="3 6" key="1">
    <citation type="submission" date="2022-11" db="EMBL/GenBank/DDBJ databases">
        <title>Minimal conservation of predation-associated metabolite biosynthetic gene clusters underscores biosynthetic potential of Myxococcota including descriptions for ten novel species: Archangium lansinium sp. nov., Myxococcus landrumus sp. nov., Nannocystis bai.</title>
        <authorList>
            <person name="Ahearne A."/>
            <person name="Stevens C."/>
            <person name="Dowd S."/>
        </authorList>
    </citation>
    <scope>NUCLEOTIDE SEQUENCE [LARGE SCALE GENOMIC DNA]</scope>
    <source>
        <strain evidence="3 6">NCWAL01</strain>
    </source>
</reference>
<gene>
    <name evidence="3" type="ORF">POL68_11800</name>
    <name evidence="4" type="ORF">POL68_12025</name>
    <name evidence="5" type="ORF">POL68_37440</name>
</gene>
<evidence type="ECO:0000259" key="2">
    <source>
        <dbReference type="Pfam" id="PF05598"/>
    </source>
</evidence>
<feature type="domain" description="Transposase InsH N-terminal" evidence="2">
    <location>
        <begin position="38"/>
        <end position="120"/>
    </location>
</feature>
<evidence type="ECO:0000313" key="4">
    <source>
        <dbReference type="EMBL" id="MDC0709191.1"/>
    </source>
</evidence>
<dbReference type="Pfam" id="PF05598">
    <property type="entry name" value="DUF772"/>
    <property type="match status" value="1"/>
</dbReference>
<keyword evidence="6" id="KW-1185">Reference proteome</keyword>
<dbReference type="EMBL" id="JAQNDM010000002">
    <property type="protein sequence ID" value="MDC0709191.1"/>
    <property type="molecule type" value="Genomic_DNA"/>
</dbReference>
<evidence type="ECO:0000313" key="5">
    <source>
        <dbReference type="EMBL" id="MDC0714208.1"/>
    </source>
</evidence>
<comment type="caution">
    <text evidence="3">The sequence shown here is derived from an EMBL/GenBank/DDBJ whole genome shotgun (WGS) entry which is preliminary data.</text>
</comment>
<dbReference type="Pfam" id="PF01609">
    <property type="entry name" value="DDE_Tnp_1"/>
    <property type="match status" value="1"/>
</dbReference>
<evidence type="ECO:0000313" key="3">
    <source>
        <dbReference type="EMBL" id="MDC0709148.1"/>
    </source>
</evidence>
<dbReference type="InterPro" id="IPR002559">
    <property type="entry name" value="Transposase_11"/>
</dbReference>
<dbReference type="Proteomes" id="UP001221838">
    <property type="component" value="Unassembled WGS sequence"/>
</dbReference>
<dbReference type="InterPro" id="IPR047629">
    <property type="entry name" value="IS1182_transpos"/>
</dbReference>
<dbReference type="PANTHER" id="PTHR35604:SF2">
    <property type="entry name" value="TRANSPOSASE INSH FOR INSERTION SEQUENCE ELEMENT IS5A-RELATED"/>
    <property type="match status" value="1"/>
</dbReference>
<proteinExistence type="predicted"/>
<accession>A0ABT5D662</accession>
<evidence type="ECO:0000313" key="6">
    <source>
        <dbReference type="Proteomes" id="UP001221838"/>
    </source>
</evidence>